<evidence type="ECO:0000313" key="3">
    <source>
        <dbReference type="Proteomes" id="UP000512286"/>
    </source>
</evidence>
<dbReference type="KEGG" id="cint:HZF06_07580"/>
<dbReference type="InterPro" id="IPR002716">
    <property type="entry name" value="PIN_dom"/>
</dbReference>
<dbReference type="Proteomes" id="UP000512286">
    <property type="component" value="Chromosome"/>
</dbReference>
<dbReference type="Pfam" id="PF01850">
    <property type="entry name" value="PIN"/>
    <property type="match status" value="1"/>
</dbReference>
<feature type="domain" description="PIN" evidence="1">
    <location>
        <begin position="4"/>
        <end position="120"/>
    </location>
</feature>
<gene>
    <name evidence="2" type="ORF">HZF06_07580</name>
</gene>
<dbReference type="Gene3D" id="3.40.50.1010">
    <property type="entry name" value="5'-nuclease"/>
    <property type="match status" value="1"/>
</dbReference>
<sequence>MDKYLLDTNIIIILWNKHPEIINDLIEKESLIVLKEISEELVLKERIVYKGQQVLSERFCKLLFSILEIDKSEFSKVLSIIEGKEFKKRNLSENDLLLLYACYLNKNFILVTEDKYLFNVSKDLLGEERVMNLNLLIKNI</sequence>
<accession>A0A7D6ZZU8</accession>
<name>A0A7D6ZZU8_9CLOT</name>
<organism evidence="2 3">
    <name type="scientific">Clostridium intestinale</name>
    <dbReference type="NCBI Taxonomy" id="36845"/>
    <lineage>
        <taxon>Bacteria</taxon>
        <taxon>Bacillati</taxon>
        <taxon>Bacillota</taxon>
        <taxon>Clostridia</taxon>
        <taxon>Eubacteriales</taxon>
        <taxon>Clostridiaceae</taxon>
        <taxon>Clostridium</taxon>
    </lineage>
</organism>
<dbReference type="AlphaFoldDB" id="A0A7D6ZZU8"/>
<reference evidence="2 3" key="1">
    <citation type="submission" date="2020-07" db="EMBL/GenBank/DDBJ databases">
        <title>Electron transfer.</title>
        <authorList>
            <person name="Huang L."/>
            <person name="Liu X."/>
            <person name="Zhou S."/>
        </authorList>
    </citation>
    <scope>NUCLEOTIDE SEQUENCE [LARGE SCALE GENOMIC DNA]</scope>
    <source>
        <strain evidence="2 3">Lx1</strain>
    </source>
</reference>
<evidence type="ECO:0000259" key="1">
    <source>
        <dbReference type="Pfam" id="PF01850"/>
    </source>
</evidence>
<dbReference type="SUPFAM" id="SSF88723">
    <property type="entry name" value="PIN domain-like"/>
    <property type="match status" value="1"/>
</dbReference>
<dbReference type="CDD" id="cd18693">
    <property type="entry name" value="PIN_VapC-like"/>
    <property type="match status" value="1"/>
</dbReference>
<protein>
    <submittedName>
        <fullName evidence="2">PIN domain-containing protein</fullName>
    </submittedName>
</protein>
<dbReference type="RefSeq" id="WP_181603014.1">
    <property type="nucleotide sequence ID" value="NZ_CP059378.1"/>
</dbReference>
<dbReference type="EMBL" id="CP059378">
    <property type="protein sequence ID" value="QLY81434.1"/>
    <property type="molecule type" value="Genomic_DNA"/>
</dbReference>
<proteinExistence type="predicted"/>
<dbReference type="InterPro" id="IPR029060">
    <property type="entry name" value="PIN-like_dom_sf"/>
</dbReference>
<evidence type="ECO:0000313" key="2">
    <source>
        <dbReference type="EMBL" id="QLY81434.1"/>
    </source>
</evidence>